<dbReference type="EMBL" id="JANTQA010000070">
    <property type="protein sequence ID" value="KAJ3424896.1"/>
    <property type="molecule type" value="Genomic_DNA"/>
</dbReference>
<name>A0AAV7Y7C7_9EUKA</name>
<organism evidence="2 3">
    <name type="scientific">Anaeramoeba flamelloides</name>
    <dbReference type="NCBI Taxonomy" id="1746091"/>
    <lineage>
        <taxon>Eukaryota</taxon>
        <taxon>Metamonada</taxon>
        <taxon>Anaeramoebidae</taxon>
        <taxon>Anaeramoeba</taxon>
    </lineage>
</organism>
<accession>A0AAV7Y7C7</accession>
<comment type="caution">
    <text evidence="2">The sequence shown here is derived from an EMBL/GenBank/DDBJ whole genome shotgun (WGS) entry which is preliminary data.</text>
</comment>
<evidence type="ECO:0000256" key="1">
    <source>
        <dbReference type="SAM" id="Coils"/>
    </source>
</evidence>
<dbReference type="Proteomes" id="UP001146793">
    <property type="component" value="Unassembled WGS sequence"/>
</dbReference>
<keyword evidence="1" id="KW-0175">Coiled coil</keyword>
<evidence type="ECO:0000313" key="3">
    <source>
        <dbReference type="Proteomes" id="UP001146793"/>
    </source>
</evidence>
<dbReference type="AlphaFoldDB" id="A0AAV7Y7C7"/>
<gene>
    <name evidence="2" type="ORF">M0812_27324</name>
</gene>
<proteinExistence type="predicted"/>
<protein>
    <submittedName>
        <fullName evidence="2">Chup1-like protein</fullName>
    </submittedName>
</protein>
<sequence>MNTLLAKQIQINSALYTFTIQQTNTETCYSLNNLNDGTFYMGTVYNQPLTVEYANKLAKDLEKNQSFFELFKERIVISYGFMTINLQKQQKQLVTKQNTNQTQIDSKLLKRLESLEQRVNNIEELELKVQQLNTRVNDLEGEIQTNSETFFQNMYSSEKSENVKVFYGSTSKDNTNWTVYSQNSHLKIAIDLSSCNFVTKPTILTSLGGINYHCSTMGSSSVYYATKDGFYVLVTRSNISPTKVKEWKWHLNWVAIGEVKQN</sequence>
<reference evidence="2" key="1">
    <citation type="submission" date="2022-08" db="EMBL/GenBank/DDBJ databases">
        <title>Novel sulphate-reducing endosymbionts in the free-living metamonad Anaeramoeba.</title>
        <authorList>
            <person name="Jerlstrom-Hultqvist J."/>
            <person name="Cepicka I."/>
            <person name="Gallot-Lavallee L."/>
            <person name="Salas-Leiva D."/>
            <person name="Curtis B.A."/>
            <person name="Zahonova K."/>
            <person name="Pipaliya S."/>
            <person name="Dacks J."/>
            <person name="Roger A.J."/>
        </authorList>
    </citation>
    <scope>NUCLEOTIDE SEQUENCE</scope>
    <source>
        <strain evidence="2">Busselton2</strain>
    </source>
</reference>
<feature type="coiled-coil region" evidence="1">
    <location>
        <begin position="105"/>
        <end position="149"/>
    </location>
</feature>
<evidence type="ECO:0000313" key="2">
    <source>
        <dbReference type="EMBL" id="KAJ3424896.1"/>
    </source>
</evidence>